<gene>
    <name evidence="2" type="ORF">V6N11_022670</name>
</gene>
<accession>A0ABR2TJX5</accession>
<name>A0ABR2TJX5_9ROSI</name>
<dbReference type="InterPro" id="IPR001025">
    <property type="entry name" value="BAH_dom"/>
</dbReference>
<reference evidence="2 3" key="1">
    <citation type="journal article" date="2024" name="G3 (Bethesda)">
        <title>Genome assembly of Hibiscus sabdariffa L. provides insights into metabolisms of medicinal natural products.</title>
        <authorList>
            <person name="Kim T."/>
        </authorList>
    </citation>
    <scope>NUCLEOTIDE SEQUENCE [LARGE SCALE GENOMIC DNA]</scope>
    <source>
        <strain evidence="2">TK-2024</strain>
        <tissue evidence="2">Old leaves</tissue>
    </source>
</reference>
<dbReference type="Gene3D" id="2.30.30.490">
    <property type="match status" value="1"/>
</dbReference>
<evidence type="ECO:0000259" key="1">
    <source>
        <dbReference type="PROSITE" id="PS51038"/>
    </source>
</evidence>
<comment type="caution">
    <text evidence="2">The sequence shown here is derived from an EMBL/GenBank/DDBJ whole genome shotgun (WGS) entry which is preliminary data.</text>
</comment>
<evidence type="ECO:0000313" key="2">
    <source>
        <dbReference type="EMBL" id="KAK9037770.1"/>
    </source>
</evidence>
<dbReference type="Proteomes" id="UP001396334">
    <property type="component" value="Unassembled WGS sequence"/>
</dbReference>
<protein>
    <recommendedName>
        <fullName evidence="1">BAH domain-containing protein</fullName>
    </recommendedName>
</protein>
<dbReference type="PROSITE" id="PS51038">
    <property type="entry name" value="BAH"/>
    <property type="match status" value="1"/>
</dbReference>
<dbReference type="PANTHER" id="PTHR10629:SF42">
    <property type="entry name" value="DNA (CYTOSINE-5)-METHYLTRANSFERASE CMT1-RELATED"/>
    <property type="match status" value="1"/>
</dbReference>
<dbReference type="InterPro" id="IPR043151">
    <property type="entry name" value="BAH_sf"/>
</dbReference>
<dbReference type="EMBL" id="JBBPBN010000005">
    <property type="protein sequence ID" value="KAK9037770.1"/>
    <property type="molecule type" value="Genomic_DNA"/>
</dbReference>
<sequence length="86" mass="10289">MKYCKQGIIIQRLWLMAEADSPDYIARIVEFFETIDREPYFKAQWFYRAEDTVINEKNVHLIDKGRVFLSDIQDENPLNYIVSKVV</sequence>
<proteinExistence type="predicted"/>
<dbReference type="Pfam" id="PF01426">
    <property type="entry name" value="BAH"/>
    <property type="match status" value="1"/>
</dbReference>
<evidence type="ECO:0000313" key="3">
    <source>
        <dbReference type="Proteomes" id="UP001396334"/>
    </source>
</evidence>
<dbReference type="PANTHER" id="PTHR10629">
    <property type="entry name" value="CYTOSINE-SPECIFIC METHYLTRANSFERASE"/>
    <property type="match status" value="1"/>
</dbReference>
<dbReference type="InterPro" id="IPR050390">
    <property type="entry name" value="C5-Methyltransferase"/>
</dbReference>
<feature type="domain" description="BAH" evidence="1">
    <location>
        <begin position="5"/>
        <end position="86"/>
    </location>
</feature>
<organism evidence="2 3">
    <name type="scientific">Hibiscus sabdariffa</name>
    <name type="common">roselle</name>
    <dbReference type="NCBI Taxonomy" id="183260"/>
    <lineage>
        <taxon>Eukaryota</taxon>
        <taxon>Viridiplantae</taxon>
        <taxon>Streptophyta</taxon>
        <taxon>Embryophyta</taxon>
        <taxon>Tracheophyta</taxon>
        <taxon>Spermatophyta</taxon>
        <taxon>Magnoliopsida</taxon>
        <taxon>eudicotyledons</taxon>
        <taxon>Gunneridae</taxon>
        <taxon>Pentapetalae</taxon>
        <taxon>rosids</taxon>
        <taxon>malvids</taxon>
        <taxon>Malvales</taxon>
        <taxon>Malvaceae</taxon>
        <taxon>Malvoideae</taxon>
        <taxon>Hibiscus</taxon>
    </lineage>
</organism>
<keyword evidence="3" id="KW-1185">Reference proteome</keyword>